<dbReference type="InterPro" id="IPR001387">
    <property type="entry name" value="Cro/C1-type_HTH"/>
</dbReference>
<keyword evidence="3" id="KW-0804">Transcription</keyword>
<dbReference type="InterPro" id="IPR050397">
    <property type="entry name" value="Env_Response_Regulators"/>
</dbReference>
<evidence type="ECO:0000256" key="3">
    <source>
        <dbReference type="ARBA" id="ARBA00023163"/>
    </source>
</evidence>
<name>A0A1H6QNZ8_9GAMM</name>
<dbReference type="GO" id="GO:0003700">
    <property type="term" value="F:DNA-binding transcription factor activity"/>
    <property type="evidence" value="ECO:0007669"/>
    <property type="project" value="TreeGrafter"/>
</dbReference>
<evidence type="ECO:0000259" key="4">
    <source>
        <dbReference type="PROSITE" id="PS50943"/>
    </source>
</evidence>
<evidence type="ECO:0000313" key="7">
    <source>
        <dbReference type="Proteomes" id="UP000199420"/>
    </source>
</evidence>
<dbReference type="RefSeq" id="WP_217638703.1">
    <property type="nucleotide sequence ID" value="NZ_FNYC01000001.1"/>
</dbReference>
<dbReference type="SUPFAM" id="SSF46785">
    <property type="entry name" value="Winged helix' DNA-binding domain"/>
    <property type="match status" value="1"/>
</dbReference>
<dbReference type="CDD" id="cd00093">
    <property type="entry name" value="HTH_XRE"/>
    <property type="match status" value="1"/>
</dbReference>
<dbReference type="STRING" id="529704.SAMN02927913_0396"/>
<evidence type="ECO:0000256" key="1">
    <source>
        <dbReference type="ARBA" id="ARBA00023015"/>
    </source>
</evidence>
<dbReference type="Proteomes" id="UP000199420">
    <property type="component" value="Unassembled WGS sequence"/>
</dbReference>
<protein>
    <submittedName>
        <fullName evidence="6">cAMP-binding domain of CRP or a regulatory subunit of cAMP-dependent protein kinases</fullName>
    </submittedName>
</protein>
<dbReference type="AlphaFoldDB" id="A0A1H6QNZ8"/>
<dbReference type="InterPro" id="IPR018490">
    <property type="entry name" value="cNMP-bd_dom_sf"/>
</dbReference>
<dbReference type="PROSITE" id="PS51063">
    <property type="entry name" value="HTH_CRP_2"/>
    <property type="match status" value="1"/>
</dbReference>
<dbReference type="PROSITE" id="PS50943">
    <property type="entry name" value="HTH_CROC1"/>
    <property type="match status" value="1"/>
</dbReference>
<dbReference type="GO" id="GO:0005829">
    <property type="term" value="C:cytosol"/>
    <property type="evidence" value="ECO:0007669"/>
    <property type="project" value="TreeGrafter"/>
</dbReference>
<keyword evidence="6" id="KW-0418">Kinase</keyword>
<keyword evidence="2" id="KW-0238">DNA-binding</keyword>
<dbReference type="GO" id="GO:0003677">
    <property type="term" value="F:DNA binding"/>
    <property type="evidence" value="ECO:0007669"/>
    <property type="project" value="UniProtKB-KW"/>
</dbReference>
<feature type="domain" description="HTH crp-type" evidence="5">
    <location>
        <begin position="160"/>
        <end position="226"/>
    </location>
</feature>
<dbReference type="SMART" id="SM00419">
    <property type="entry name" value="HTH_CRP"/>
    <property type="match status" value="1"/>
</dbReference>
<proteinExistence type="predicted"/>
<dbReference type="PANTHER" id="PTHR24567">
    <property type="entry name" value="CRP FAMILY TRANSCRIPTIONAL REGULATORY PROTEIN"/>
    <property type="match status" value="1"/>
</dbReference>
<dbReference type="EMBL" id="FNYC01000001">
    <property type="protein sequence ID" value="SEI40702.1"/>
    <property type="molecule type" value="Genomic_DNA"/>
</dbReference>
<keyword evidence="7" id="KW-1185">Reference proteome</keyword>
<dbReference type="Gene3D" id="2.60.120.10">
    <property type="entry name" value="Jelly Rolls"/>
    <property type="match status" value="1"/>
</dbReference>
<dbReference type="InterPro" id="IPR012318">
    <property type="entry name" value="HTH_CRP"/>
</dbReference>
<dbReference type="PANTHER" id="PTHR24567:SF74">
    <property type="entry name" value="HTH-TYPE TRANSCRIPTIONAL REGULATOR ARCR"/>
    <property type="match status" value="1"/>
</dbReference>
<dbReference type="SUPFAM" id="SSF51206">
    <property type="entry name" value="cAMP-binding domain-like"/>
    <property type="match status" value="1"/>
</dbReference>
<reference evidence="6 7" key="1">
    <citation type="submission" date="2016-10" db="EMBL/GenBank/DDBJ databases">
        <authorList>
            <person name="de Groot N.N."/>
        </authorList>
    </citation>
    <scope>NUCLEOTIDE SEQUENCE [LARGE SCALE GENOMIC DNA]</scope>
    <source>
        <strain evidence="6 7">DSM 26515</strain>
    </source>
</reference>
<gene>
    <name evidence="6" type="ORF">SAMN04487997_0480</name>
</gene>
<keyword evidence="1" id="KW-0805">Transcription regulation</keyword>
<accession>A0A1H6QNZ8</accession>
<organism evidence="6 7">
    <name type="scientific">Frateuria terrea</name>
    <dbReference type="NCBI Taxonomy" id="529704"/>
    <lineage>
        <taxon>Bacteria</taxon>
        <taxon>Pseudomonadati</taxon>
        <taxon>Pseudomonadota</taxon>
        <taxon>Gammaproteobacteria</taxon>
        <taxon>Lysobacterales</taxon>
        <taxon>Rhodanobacteraceae</taxon>
        <taxon>Frateuria</taxon>
    </lineage>
</organism>
<evidence type="ECO:0000259" key="5">
    <source>
        <dbReference type="PROSITE" id="PS51063"/>
    </source>
</evidence>
<evidence type="ECO:0000313" key="6">
    <source>
        <dbReference type="EMBL" id="SEI40702.1"/>
    </source>
</evidence>
<feature type="domain" description="HTH cro/C1-type" evidence="4">
    <location>
        <begin position="184"/>
        <end position="202"/>
    </location>
</feature>
<dbReference type="GO" id="GO:0016301">
    <property type="term" value="F:kinase activity"/>
    <property type="evidence" value="ECO:0007669"/>
    <property type="project" value="UniProtKB-KW"/>
</dbReference>
<dbReference type="InterPro" id="IPR014710">
    <property type="entry name" value="RmlC-like_jellyroll"/>
</dbReference>
<dbReference type="Pfam" id="PF13545">
    <property type="entry name" value="HTH_Crp_2"/>
    <property type="match status" value="1"/>
</dbReference>
<evidence type="ECO:0000256" key="2">
    <source>
        <dbReference type="ARBA" id="ARBA00023125"/>
    </source>
</evidence>
<sequence length="275" mass="30159">MDRHMNGGEAGDVRELRVERPANNLLRALRAEDLSLLTPHLSPWFADTETVLYEPGDTVQTVYFPCGPSLVSYVVMLEDGRGVETALVGREGALGGIVSQGRLPAYARGLVQFPGPFYRIESRALEEAKAQSATLRYLFARYADCLLAQVFQSVACNATHTIEQRVAKWLTAALDRTGDHDVPLTQEQLASMLGVGRSYISRVVQNMKSRGVLETRRGGVRVRDRDQLHQLSCGCNDAVRAHFDDVLKGVYPTEEESTVLKLNAGAASPGSRMPG</sequence>
<keyword evidence="6" id="KW-0808">Transferase</keyword>
<dbReference type="InterPro" id="IPR036390">
    <property type="entry name" value="WH_DNA-bd_sf"/>
</dbReference>